<dbReference type="OrthoDB" id="10388511at2759"/>
<accession>A0A0L0SXG6</accession>
<dbReference type="Proteomes" id="UP000054350">
    <property type="component" value="Unassembled WGS sequence"/>
</dbReference>
<organism evidence="1 2">
    <name type="scientific">Allomyces macrogynus (strain ATCC 38327)</name>
    <name type="common">Allomyces javanicus var. macrogynus</name>
    <dbReference type="NCBI Taxonomy" id="578462"/>
    <lineage>
        <taxon>Eukaryota</taxon>
        <taxon>Fungi</taxon>
        <taxon>Fungi incertae sedis</taxon>
        <taxon>Blastocladiomycota</taxon>
        <taxon>Blastocladiomycetes</taxon>
        <taxon>Blastocladiales</taxon>
        <taxon>Blastocladiaceae</taxon>
        <taxon>Allomyces</taxon>
    </lineage>
</organism>
<dbReference type="EMBL" id="GG745352">
    <property type="protein sequence ID" value="KNE67253.1"/>
    <property type="molecule type" value="Genomic_DNA"/>
</dbReference>
<proteinExistence type="predicted"/>
<keyword evidence="2" id="KW-1185">Reference proteome</keyword>
<reference evidence="1 2" key="1">
    <citation type="submission" date="2009-11" db="EMBL/GenBank/DDBJ databases">
        <title>Annotation of Allomyces macrogynus ATCC 38327.</title>
        <authorList>
            <consortium name="The Broad Institute Genome Sequencing Platform"/>
            <person name="Russ C."/>
            <person name="Cuomo C."/>
            <person name="Burger G."/>
            <person name="Gray M.W."/>
            <person name="Holland P.W.H."/>
            <person name="King N."/>
            <person name="Lang F.B.F."/>
            <person name="Roger A.J."/>
            <person name="Ruiz-Trillo I."/>
            <person name="Young S.K."/>
            <person name="Zeng Q."/>
            <person name="Gargeya S."/>
            <person name="Fitzgerald M."/>
            <person name="Haas B."/>
            <person name="Abouelleil A."/>
            <person name="Alvarado L."/>
            <person name="Arachchi H.M."/>
            <person name="Berlin A."/>
            <person name="Chapman S.B."/>
            <person name="Gearin G."/>
            <person name="Goldberg J."/>
            <person name="Griggs A."/>
            <person name="Gujja S."/>
            <person name="Hansen M."/>
            <person name="Heiman D."/>
            <person name="Howarth C."/>
            <person name="Larimer J."/>
            <person name="Lui A."/>
            <person name="MacDonald P.J.P."/>
            <person name="McCowen C."/>
            <person name="Montmayeur A."/>
            <person name="Murphy C."/>
            <person name="Neiman D."/>
            <person name="Pearson M."/>
            <person name="Priest M."/>
            <person name="Roberts A."/>
            <person name="Saif S."/>
            <person name="Shea T."/>
            <person name="Sisk P."/>
            <person name="Stolte C."/>
            <person name="Sykes S."/>
            <person name="Wortman J."/>
            <person name="Nusbaum C."/>
            <person name="Birren B."/>
        </authorList>
    </citation>
    <scope>NUCLEOTIDE SEQUENCE [LARGE SCALE GENOMIC DNA]</scope>
    <source>
        <strain evidence="1 2">ATCC 38327</strain>
    </source>
</reference>
<reference evidence="2" key="2">
    <citation type="submission" date="2009-11" db="EMBL/GenBank/DDBJ databases">
        <title>The Genome Sequence of Allomyces macrogynus strain ATCC 38327.</title>
        <authorList>
            <consortium name="The Broad Institute Genome Sequencing Platform"/>
            <person name="Russ C."/>
            <person name="Cuomo C."/>
            <person name="Shea T."/>
            <person name="Young S.K."/>
            <person name="Zeng Q."/>
            <person name="Koehrsen M."/>
            <person name="Haas B."/>
            <person name="Borodovsky M."/>
            <person name="Guigo R."/>
            <person name="Alvarado L."/>
            <person name="Berlin A."/>
            <person name="Borenstein D."/>
            <person name="Chen Z."/>
            <person name="Engels R."/>
            <person name="Freedman E."/>
            <person name="Gellesch M."/>
            <person name="Goldberg J."/>
            <person name="Griggs A."/>
            <person name="Gujja S."/>
            <person name="Heiman D."/>
            <person name="Hepburn T."/>
            <person name="Howarth C."/>
            <person name="Jen D."/>
            <person name="Larson L."/>
            <person name="Lewis B."/>
            <person name="Mehta T."/>
            <person name="Park D."/>
            <person name="Pearson M."/>
            <person name="Roberts A."/>
            <person name="Saif S."/>
            <person name="Shenoy N."/>
            <person name="Sisk P."/>
            <person name="Stolte C."/>
            <person name="Sykes S."/>
            <person name="Walk T."/>
            <person name="White J."/>
            <person name="Yandava C."/>
            <person name="Burger G."/>
            <person name="Gray M.W."/>
            <person name="Holland P.W.H."/>
            <person name="King N."/>
            <person name="Lang F.B.F."/>
            <person name="Roger A.J."/>
            <person name="Ruiz-Trillo I."/>
            <person name="Lander E."/>
            <person name="Nusbaum C."/>
        </authorList>
    </citation>
    <scope>NUCLEOTIDE SEQUENCE [LARGE SCALE GENOMIC DNA]</scope>
    <source>
        <strain evidence="2">ATCC 38327</strain>
    </source>
</reference>
<name>A0A0L0SXG6_ALLM3</name>
<dbReference type="AlphaFoldDB" id="A0A0L0SXG6"/>
<sequence>MLTLDSLRSVNGVIAVLSALPRNGFGHLYVTLYSRDNFELEYDGESQDEMHAKLAASFPESVNQFSFYSTLDLPHLPLTKHALLVDVETLVKLDPLPFAPTLRRLELYSYHDYLTDTDTNILVRVFEHLPATLTHLKSLSLIYCDLTAANMDDYLTGQWPDTLCRLTLSGNYFTECLPTIPFGIRSLSVSVAEALLKTGGEAIVTTWVASLPSSLRVLDLHWTRLLPNADPLASILLQHLNIRVPGHTRRVQLRIVMSMVSAEMLVRLRDKFDLVDANMVRVSDVRPHPSFTECVFE</sequence>
<evidence type="ECO:0000313" key="2">
    <source>
        <dbReference type="Proteomes" id="UP000054350"/>
    </source>
</evidence>
<dbReference type="InterPro" id="IPR032675">
    <property type="entry name" value="LRR_dom_sf"/>
</dbReference>
<gene>
    <name evidence="1" type="ORF">AMAG_19672</name>
</gene>
<evidence type="ECO:0000313" key="1">
    <source>
        <dbReference type="EMBL" id="KNE67253.1"/>
    </source>
</evidence>
<dbReference type="SUPFAM" id="SSF52047">
    <property type="entry name" value="RNI-like"/>
    <property type="match status" value="1"/>
</dbReference>
<dbReference type="Gene3D" id="3.80.10.10">
    <property type="entry name" value="Ribonuclease Inhibitor"/>
    <property type="match status" value="1"/>
</dbReference>
<dbReference type="VEuPathDB" id="FungiDB:AMAG_19672"/>
<protein>
    <submittedName>
        <fullName evidence="1">Uncharacterized protein</fullName>
    </submittedName>
</protein>